<sequence length="497" mass="53994">MLAAFWVASRSKFRLQRFISAEREIAAALGSTSSEGIRNLIHDLRMSAETDPAIRALYAASSPQIAHHLERVLEVEVRNERSRRIRELCENARKIVLPQVELQRSESPAIKAERTISDAIENLIKLKADAEKRLDAERESRRLKWWFDLTRPDFEDVEEKVEQLKAARQKLIASGDIAKTESYFHDLTDRVERRTRDIQREAIACIPAAPTNNFDEQRVVQGALMLSALSVAVSAWGDISQAGSVYDSLREVNGNYADMTDTEIWFDTLTMTGPELAGLASLAKGALFEAHVESSFGGELHEHFNHPDTDIVIDGVAYQIKATDSASYIDTIADGIPVISTSEVASITGSLDGGYSNEDLTDVVDLALGGTVLDISDTALDAVLTGVGGVGIFAMLSGVRSASTKYKETGDALESLAEGLSTATVHTARTTVNMAEMATKGVVGVATSRPIRFAGSLVASLATRGAARFDRWLEDEGPTEMTDGISASSQRASRGSR</sequence>
<dbReference type="EMBL" id="RAPF01000014">
    <property type="protein sequence ID" value="RKF17601.1"/>
    <property type="molecule type" value="Genomic_DNA"/>
</dbReference>
<feature type="compositionally biased region" description="Low complexity" evidence="2">
    <location>
        <begin position="486"/>
        <end position="497"/>
    </location>
</feature>
<feature type="coiled-coil region" evidence="1">
    <location>
        <begin position="109"/>
        <end position="174"/>
    </location>
</feature>
<evidence type="ECO:0000256" key="2">
    <source>
        <dbReference type="SAM" id="MobiDB-lite"/>
    </source>
</evidence>
<protein>
    <submittedName>
        <fullName evidence="3">Uncharacterized protein</fullName>
    </submittedName>
</protein>
<keyword evidence="1" id="KW-0175">Coiled coil</keyword>
<evidence type="ECO:0000313" key="4">
    <source>
        <dbReference type="Proteomes" id="UP000284395"/>
    </source>
</evidence>
<keyword evidence="4" id="KW-1185">Reference proteome</keyword>
<accession>A0A420EAA9</accession>
<evidence type="ECO:0000256" key="1">
    <source>
        <dbReference type="SAM" id="Coils"/>
    </source>
</evidence>
<evidence type="ECO:0000313" key="3">
    <source>
        <dbReference type="EMBL" id="RKF17601.1"/>
    </source>
</evidence>
<reference evidence="3 4" key="1">
    <citation type="submission" date="2018-09" db="EMBL/GenBank/DDBJ databases">
        <title>Altererythrobacter spongiae sp. nov., isolated from a marine sponge.</title>
        <authorList>
            <person name="Zhuang L."/>
            <person name="Luo L."/>
        </authorList>
    </citation>
    <scope>NUCLEOTIDE SEQUENCE [LARGE SCALE GENOMIC DNA]</scope>
    <source>
        <strain evidence="3 4">HN-Y73</strain>
    </source>
</reference>
<gene>
    <name evidence="3" type="ORF">D6851_16370</name>
</gene>
<dbReference type="Proteomes" id="UP000284395">
    <property type="component" value="Unassembled WGS sequence"/>
</dbReference>
<proteinExistence type="predicted"/>
<organism evidence="3 4">
    <name type="scientific">Altericroceibacterium spongiae</name>
    <dbReference type="NCBI Taxonomy" id="2320269"/>
    <lineage>
        <taxon>Bacteria</taxon>
        <taxon>Pseudomonadati</taxon>
        <taxon>Pseudomonadota</taxon>
        <taxon>Alphaproteobacteria</taxon>
        <taxon>Sphingomonadales</taxon>
        <taxon>Erythrobacteraceae</taxon>
        <taxon>Altericroceibacterium</taxon>
    </lineage>
</organism>
<comment type="caution">
    <text evidence="3">The sequence shown here is derived from an EMBL/GenBank/DDBJ whole genome shotgun (WGS) entry which is preliminary data.</text>
</comment>
<name>A0A420EAA9_9SPHN</name>
<feature type="region of interest" description="Disordered" evidence="2">
    <location>
        <begin position="474"/>
        <end position="497"/>
    </location>
</feature>
<dbReference type="AlphaFoldDB" id="A0A420EAA9"/>